<gene>
    <name evidence="3" type="ORF">EGYM00163_LOCUS33539</name>
</gene>
<proteinExistence type="predicted"/>
<feature type="chain" id="PRO_5030650613" evidence="2">
    <location>
        <begin position="20"/>
        <end position="445"/>
    </location>
</feature>
<dbReference type="EMBL" id="HBJA01096882">
    <property type="protein sequence ID" value="CAE0822338.1"/>
    <property type="molecule type" value="Transcribed_RNA"/>
</dbReference>
<name>A0A7S4LDL8_9EUGL</name>
<feature type="signal peptide" evidence="2">
    <location>
        <begin position="1"/>
        <end position="19"/>
    </location>
</feature>
<reference evidence="3" key="1">
    <citation type="submission" date="2021-01" db="EMBL/GenBank/DDBJ databases">
        <authorList>
            <person name="Corre E."/>
            <person name="Pelletier E."/>
            <person name="Niang G."/>
            <person name="Scheremetjew M."/>
            <person name="Finn R."/>
            <person name="Kale V."/>
            <person name="Holt S."/>
            <person name="Cochrane G."/>
            <person name="Meng A."/>
            <person name="Brown T."/>
            <person name="Cohen L."/>
        </authorList>
    </citation>
    <scope>NUCLEOTIDE SEQUENCE</scope>
    <source>
        <strain evidence="3">CCMP1594</strain>
    </source>
</reference>
<feature type="region of interest" description="Disordered" evidence="1">
    <location>
        <begin position="178"/>
        <end position="262"/>
    </location>
</feature>
<evidence type="ECO:0000256" key="2">
    <source>
        <dbReference type="SAM" id="SignalP"/>
    </source>
</evidence>
<organism evidence="3">
    <name type="scientific">Eutreptiella gymnastica</name>
    <dbReference type="NCBI Taxonomy" id="73025"/>
    <lineage>
        <taxon>Eukaryota</taxon>
        <taxon>Discoba</taxon>
        <taxon>Euglenozoa</taxon>
        <taxon>Euglenida</taxon>
        <taxon>Spirocuta</taxon>
        <taxon>Euglenophyceae</taxon>
        <taxon>Eutreptiales</taxon>
        <taxon>Eutreptiaceae</taxon>
        <taxon>Eutreptiella</taxon>
    </lineage>
</organism>
<accession>A0A7S4LDL8</accession>
<evidence type="ECO:0000256" key="1">
    <source>
        <dbReference type="SAM" id="MobiDB-lite"/>
    </source>
</evidence>
<feature type="compositionally biased region" description="Basic and acidic residues" evidence="1">
    <location>
        <begin position="225"/>
        <end position="236"/>
    </location>
</feature>
<protein>
    <submittedName>
        <fullName evidence="3">Uncharacterized protein</fullName>
    </submittedName>
</protein>
<feature type="compositionally biased region" description="Pro residues" evidence="1">
    <location>
        <begin position="210"/>
        <end position="222"/>
    </location>
</feature>
<keyword evidence="2" id="KW-0732">Signal</keyword>
<dbReference type="AlphaFoldDB" id="A0A7S4LDL8"/>
<evidence type="ECO:0000313" key="3">
    <source>
        <dbReference type="EMBL" id="CAE0822338.1"/>
    </source>
</evidence>
<feature type="compositionally biased region" description="Basic and acidic residues" evidence="1">
    <location>
        <begin position="181"/>
        <end position="204"/>
    </location>
</feature>
<sequence>MGPRVLQVWLQAWLRPCLTVGHEGAKQRVWPRGWSPCLPGERRTVRSKGPGGCCLNRARTVHAPCAHRARTVRPFAYSVSTRSTMPESELPWLVAGLPVYYHRSNGDRVSATVVGPSPRGGRRVSIRYELGGEEVLYEHAPEERLEFAIVTAESPDSPQPVHHEAPMDALLEPQLPEVEAEASRIDDHEPEAPRPEDDCPHDEALMDVQVPPPEPVVDPEAPPSDAHEPAAVRTEAHAPPPPEVDPEVQPPRKQYAPKTSVAARQRVKELRERAKSVSINLTNEDWQEVVDWVLRKRAETGKNLYADAADFFLRRWDLAPEGDSRAAYVRKFADMAESRVRTREKAFVKGGSARKGKTMRPEREGGGPTTVSPLLRYRQLIRDRVTQFVVREKAFLHQARPHFPVSALPDKLKMPATRPLERQVFMENFRTAHLNFWKQCHPTYP</sequence>
<feature type="region of interest" description="Disordered" evidence="1">
    <location>
        <begin position="346"/>
        <end position="369"/>
    </location>
</feature>